<organism evidence="2 3">
    <name type="scientific">Granulicatella balaenopterae</name>
    <dbReference type="NCBI Taxonomy" id="137733"/>
    <lineage>
        <taxon>Bacteria</taxon>
        <taxon>Bacillati</taxon>
        <taxon>Bacillota</taxon>
        <taxon>Bacilli</taxon>
        <taxon>Lactobacillales</taxon>
        <taxon>Carnobacteriaceae</taxon>
        <taxon>Granulicatella</taxon>
    </lineage>
</organism>
<evidence type="ECO:0000313" key="2">
    <source>
        <dbReference type="EMBL" id="SEQ87962.1"/>
    </source>
</evidence>
<dbReference type="EMBL" id="FOGF01000009">
    <property type="protein sequence ID" value="SEQ87962.1"/>
    <property type="molecule type" value="Genomic_DNA"/>
</dbReference>
<dbReference type="InterPro" id="IPR043129">
    <property type="entry name" value="ATPase_NBD"/>
</dbReference>
<dbReference type="InterPro" id="IPR022496">
    <property type="entry name" value="T6A_TsaB"/>
</dbReference>
<dbReference type="InterPro" id="IPR000905">
    <property type="entry name" value="Gcp-like_dom"/>
</dbReference>
<gene>
    <name evidence="2" type="ORF">SAMN05421767_10953</name>
</gene>
<dbReference type="OrthoDB" id="9784166at2"/>
<reference evidence="2 3" key="1">
    <citation type="submission" date="2016-10" db="EMBL/GenBank/DDBJ databases">
        <authorList>
            <person name="de Groot N.N."/>
        </authorList>
    </citation>
    <scope>NUCLEOTIDE SEQUENCE [LARGE SCALE GENOMIC DNA]</scope>
    <source>
        <strain evidence="2 3">DSM 15827</strain>
    </source>
</reference>
<dbReference type="Pfam" id="PF00814">
    <property type="entry name" value="TsaD"/>
    <property type="match status" value="1"/>
</dbReference>
<dbReference type="GO" id="GO:0005829">
    <property type="term" value="C:cytosol"/>
    <property type="evidence" value="ECO:0007669"/>
    <property type="project" value="TreeGrafter"/>
</dbReference>
<sequence>MLLAIDTSNKTLAVALVDQSTIVGETIIENTLQHSTQLMPTIEELLKASQTNIKAIDKIVVAQGPGSYTGLRIGITVAKTLAVALKKPLVAVSSLAVIAGNCPKEEVGDRLIIPFFDARRKNIFTGAYQYDAKGHLVEALPERHISLATWLEYLAANDEAYYFVGKLPQECYEEIKDALGEKVSFATAPQAIPSAQTLALLGQNQAPVDAHTFVPVYLKLAEAEEVWLAKNPDSEVTTYVERI</sequence>
<evidence type="ECO:0000259" key="1">
    <source>
        <dbReference type="Pfam" id="PF00814"/>
    </source>
</evidence>
<dbReference type="PANTHER" id="PTHR11735:SF11">
    <property type="entry name" value="TRNA THREONYLCARBAMOYLADENOSINE BIOSYNTHESIS PROTEIN TSAB"/>
    <property type="match status" value="1"/>
</dbReference>
<dbReference type="STRING" id="137733.SAMN05421767_10953"/>
<dbReference type="SUPFAM" id="SSF53067">
    <property type="entry name" value="Actin-like ATPase domain"/>
    <property type="match status" value="2"/>
</dbReference>
<proteinExistence type="predicted"/>
<dbReference type="PANTHER" id="PTHR11735">
    <property type="entry name" value="TRNA N6-ADENOSINE THREONYLCARBAMOYLTRANSFERASE"/>
    <property type="match status" value="1"/>
</dbReference>
<protein>
    <submittedName>
        <fullName evidence="2">tRNA threonylcarbamoyladenosine biosynthesis protein TsaB</fullName>
    </submittedName>
</protein>
<dbReference type="NCBIfam" id="TIGR03725">
    <property type="entry name" value="T6A_YeaZ"/>
    <property type="match status" value="1"/>
</dbReference>
<dbReference type="RefSeq" id="WP_089746305.1">
    <property type="nucleotide sequence ID" value="NZ_FOGF01000009.1"/>
</dbReference>
<dbReference type="AlphaFoldDB" id="A0A1H9JM69"/>
<accession>A0A1H9JM69</accession>
<evidence type="ECO:0000313" key="3">
    <source>
        <dbReference type="Proteomes" id="UP000198556"/>
    </source>
</evidence>
<name>A0A1H9JM69_9LACT</name>
<keyword evidence="3" id="KW-1185">Reference proteome</keyword>
<dbReference type="Proteomes" id="UP000198556">
    <property type="component" value="Unassembled WGS sequence"/>
</dbReference>
<feature type="domain" description="Gcp-like" evidence="1">
    <location>
        <begin position="33"/>
        <end position="225"/>
    </location>
</feature>
<dbReference type="Gene3D" id="3.30.420.40">
    <property type="match status" value="2"/>
</dbReference>
<dbReference type="GO" id="GO:0002949">
    <property type="term" value="P:tRNA threonylcarbamoyladenosine modification"/>
    <property type="evidence" value="ECO:0007669"/>
    <property type="project" value="InterPro"/>
</dbReference>
<dbReference type="CDD" id="cd24032">
    <property type="entry name" value="ASKHA_NBD_TsaB"/>
    <property type="match status" value="1"/>
</dbReference>